<reference evidence="3 4" key="1">
    <citation type="submission" date="2019-03" db="EMBL/GenBank/DDBJ databases">
        <title>Genomic Encyclopedia of Type Strains, Phase IV (KMG-IV): sequencing the most valuable type-strain genomes for metagenomic binning, comparative biology and taxonomic classification.</title>
        <authorList>
            <person name="Goeker M."/>
        </authorList>
    </citation>
    <scope>NUCLEOTIDE SEQUENCE [LARGE SCALE GENOMIC DNA]</scope>
    <source>
        <strain evidence="3 4">DSM 46770</strain>
    </source>
</reference>
<feature type="region of interest" description="Disordered" evidence="1">
    <location>
        <begin position="227"/>
        <end position="246"/>
    </location>
</feature>
<dbReference type="InterPro" id="IPR038721">
    <property type="entry name" value="IS701-like_DDE_dom"/>
</dbReference>
<protein>
    <submittedName>
        <fullName evidence="3">SRSO17 transposase</fullName>
    </submittedName>
</protein>
<evidence type="ECO:0000256" key="1">
    <source>
        <dbReference type="SAM" id="MobiDB-lite"/>
    </source>
</evidence>
<dbReference type="OrthoDB" id="4954307at2"/>
<dbReference type="EMBL" id="SNYN01000023">
    <property type="protein sequence ID" value="TDQ46909.1"/>
    <property type="molecule type" value="Genomic_DNA"/>
</dbReference>
<dbReference type="NCBIfam" id="NF033540">
    <property type="entry name" value="transpos_IS701"/>
    <property type="match status" value="1"/>
</dbReference>
<dbReference type="InterPro" id="IPR012337">
    <property type="entry name" value="RNaseH-like_sf"/>
</dbReference>
<dbReference type="PANTHER" id="PTHR33627:SF1">
    <property type="entry name" value="TRANSPOSASE"/>
    <property type="match status" value="1"/>
</dbReference>
<evidence type="ECO:0000259" key="2">
    <source>
        <dbReference type="Pfam" id="PF13546"/>
    </source>
</evidence>
<evidence type="ECO:0000313" key="4">
    <source>
        <dbReference type="Proteomes" id="UP000295281"/>
    </source>
</evidence>
<gene>
    <name evidence="3" type="ORF">EV190_12365</name>
</gene>
<feature type="domain" description="Transposase IS701-like DDE" evidence="2">
    <location>
        <begin position="12"/>
        <end position="266"/>
    </location>
</feature>
<accession>A0A4R6UMV2</accession>
<dbReference type="AlphaFoldDB" id="A0A4R6UMV2"/>
<name>A0A4R6UMV2_9ACTN</name>
<dbReference type="SUPFAM" id="SSF53098">
    <property type="entry name" value="Ribonuclease H-like"/>
    <property type="match status" value="1"/>
</dbReference>
<keyword evidence="4" id="KW-1185">Reference proteome</keyword>
<comment type="caution">
    <text evidence="3">The sequence shown here is derived from an EMBL/GenBank/DDBJ whole genome shotgun (WGS) entry which is preliminary data.</text>
</comment>
<proteinExistence type="predicted"/>
<organism evidence="3 4">
    <name type="scientific">Actinorugispora endophytica</name>
    <dbReference type="NCBI Taxonomy" id="1605990"/>
    <lineage>
        <taxon>Bacteria</taxon>
        <taxon>Bacillati</taxon>
        <taxon>Actinomycetota</taxon>
        <taxon>Actinomycetes</taxon>
        <taxon>Streptosporangiales</taxon>
        <taxon>Nocardiopsidaceae</taxon>
        <taxon>Actinorugispora</taxon>
    </lineage>
</organism>
<dbReference type="RefSeq" id="WP_133743079.1">
    <property type="nucleotide sequence ID" value="NZ_SNYN01000023.1"/>
</dbReference>
<dbReference type="Proteomes" id="UP000295281">
    <property type="component" value="Unassembled WGS sequence"/>
</dbReference>
<sequence length="403" mass="45505">MRQEELEKFCDDLFAVLPRRDQRRWAHTYVRGLVGCEGKKSIQSMSSMVGERCADQSLQQFVNQSTWQWEPVRRRLAEHVAARTRLCAWTINEVVFPKTGQYSVGVDYQYAGSLGRAVNCQLGLTLSYVTDIGAMPLDWRLMLPKAWDDDDARRRKAYLPDHERHRPPWCELLALVDEVIGEWGLPSAPLVADLRHCSGIEELTAALNDRGVGYLLRVGSGFTARMGASPDPVQRPGSVAVRRPRPLSGPHRVSALAESLSGQSRQVVRRAREGAGHESWSQFVTAPIRPELPAGRAPARRGLGAMIRLLLQWPRGRRHPQAYWVTNQSDAALEELLTLWQRRLMAERHLRLMRANFGLTDFEGRSYRGWHHHVTLVAIAHAYAVLYGVEPARALLDATAETS</sequence>
<dbReference type="Pfam" id="PF13546">
    <property type="entry name" value="DDE_5"/>
    <property type="match status" value="1"/>
</dbReference>
<evidence type="ECO:0000313" key="3">
    <source>
        <dbReference type="EMBL" id="TDQ46909.1"/>
    </source>
</evidence>
<dbReference type="InterPro" id="IPR039365">
    <property type="entry name" value="IS701-like"/>
</dbReference>
<dbReference type="PANTHER" id="PTHR33627">
    <property type="entry name" value="TRANSPOSASE"/>
    <property type="match status" value="1"/>
</dbReference>